<protein>
    <submittedName>
        <fullName evidence="1">CRISPR type II-A/NMEMI-associated protein Csn2</fullName>
    </submittedName>
</protein>
<sequence>MILSYSTHKKWILTNSGIKIIATQSPIAFRDLVQAFQCQNEMIICTNDSYDSLDIAKTFDFVGDPLLSGDIIKKYMSNILNSYIANINENNRNRIFTALQNLEVAIDDSLMLEDLPLIIKFDDDLKKLLKFFDLHIDYEITKSPYAIIEMIFKIYQSCNLKSIPVMCNSTHYLEQDQLLELSSLAKQMKMMVVLLEFASPDLLVVPEGVQFYYIDQDLIDLY</sequence>
<dbReference type="STRING" id="1505723.SAMN04487792_1347"/>
<dbReference type="AlphaFoldDB" id="A0A1I1T9J5"/>
<name>A0A1I1T9J5_9LACO</name>
<dbReference type="Proteomes" id="UP000199599">
    <property type="component" value="Unassembled WGS sequence"/>
</dbReference>
<organism evidence="1 2">
    <name type="scientific">Lactobacillus bombicola</name>
    <dbReference type="NCBI Taxonomy" id="1505723"/>
    <lineage>
        <taxon>Bacteria</taxon>
        <taxon>Bacillati</taxon>
        <taxon>Bacillota</taxon>
        <taxon>Bacilli</taxon>
        <taxon>Lactobacillales</taxon>
        <taxon>Lactobacillaceae</taxon>
        <taxon>Lactobacillus</taxon>
    </lineage>
</organism>
<reference evidence="2" key="1">
    <citation type="submission" date="2016-10" db="EMBL/GenBank/DDBJ databases">
        <authorList>
            <person name="Varghese N."/>
            <person name="Submissions S."/>
        </authorList>
    </citation>
    <scope>NUCLEOTIDE SEQUENCE [LARGE SCALE GENOMIC DNA]</scope>
    <source>
        <strain evidence="2">R-53102</strain>
    </source>
</reference>
<proteinExistence type="predicted"/>
<dbReference type="InterPro" id="IPR010146">
    <property type="entry name" value="CRISPR-assoc_prot_Csn2-typ"/>
</dbReference>
<dbReference type="NCBIfam" id="TIGR01866">
    <property type="entry name" value="cas_Csn2"/>
    <property type="match status" value="1"/>
</dbReference>
<dbReference type="EMBL" id="FOMN01000008">
    <property type="protein sequence ID" value="SFD55255.1"/>
    <property type="molecule type" value="Genomic_DNA"/>
</dbReference>
<dbReference type="RefSeq" id="WP_090093696.1">
    <property type="nucleotide sequence ID" value="NZ_CBCRVU010000002.1"/>
</dbReference>
<gene>
    <name evidence="1" type="ORF">SAMN04487792_1347</name>
</gene>
<dbReference type="Pfam" id="PF09711">
    <property type="entry name" value="Cas_Csn2"/>
    <property type="match status" value="1"/>
</dbReference>
<evidence type="ECO:0000313" key="2">
    <source>
        <dbReference type="Proteomes" id="UP000199599"/>
    </source>
</evidence>
<dbReference type="Gene3D" id="3.40.50.11940">
    <property type="match status" value="1"/>
</dbReference>
<dbReference type="InterPro" id="IPR038600">
    <property type="entry name" value="Csn2_sf"/>
</dbReference>
<accession>A0A1I1T9J5</accession>
<evidence type="ECO:0000313" key="1">
    <source>
        <dbReference type="EMBL" id="SFD55255.1"/>
    </source>
</evidence>